<dbReference type="InterPro" id="IPR001584">
    <property type="entry name" value="Integrase_cat-core"/>
</dbReference>
<keyword evidence="13" id="KW-0511">Multifunctional enzyme</keyword>
<evidence type="ECO:0000256" key="1">
    <source>
        <dbReference type="ARBA" id="ARBA00010879"/>
    </source>
</evidence>
<evidence type="ECO:0000256" key="8">
    <source>
        <dbReference type="ARBA" id="ARBA00022801"/>
    </source>
</evidence>
<dbReference type="GO" id="GO:0015074">
    <property type="term" value="P:DNA integration"/>
    <property type="evidence" value="ECO:0007669"/>
    <property type="project" value="UniProtKB-KW"/>
</dbReference>
<evidence type="ECO:0000313" key="23">
    <source>
        <dbReference type="EMBL" id="OWK64041.1"/>
    </source>
</evidence>
<keyword evidence="17" id="KW-1133">Transmembrane helix</keyword>
<dbReference type="AlphaFoldDB" id="A0A218VEC8"/>
<dbReference type="SUPFAM" id="SSF46919">
    <property type="entry name" value="N-terminal Zn binding domain of HIV integrase"/>
    <property type="match status" value="1"/>
</dbReference>
<keyword evidence="11" id="KW-0695">RNA-directed DNA polymerase</keyword>
<evidence type="ECO:0000256" key="15">
    <source>
        <dbReference type="PROSITE-ProRule" id="PRU00506"/>
    </source>
</evidence>
<dbReference type="EMBL" id="MUZQ01000006">
    <property type="protein sequence ID" value="OWK64041.1"/>
    <property type="molecule type" value="Genomic_DNA"/>
</dbReference>
<dbReference type="PROSITE" id="PS50175">
    <property type="entry name" value="ASP_PROT_RETROV"/>
    <property type="match status" value="1"/>
</dbReference>
<dbReference type="InterPro" id="IPR008916">
    <property type="entry name" value="Retrov_capsid_C"/>
</dbReference>
<evidence type="ECO:0000259" key="20">
    <source>
        <dbReference type="PROSITE" id="PS50878"/>
    </source>
</evidence>
<protein>
    <submittedName>
        <fullName evidence="23">Pol polyprotein</fullName>
    </submittedName>
</protein>
<dbReference type="Pfam" id="PF00429">
    <property type="entry name" value="TLV_coat"/>
    <property type="match status" value="1"/>
</dbReference>
<dbReference type="InterPro" id="IPR043128">
    <property type="entry name" value="Rev_trsase/Diguanyl_cyclase"/>
</dbReference>
<keyword evidence="5" id="KW-0479">Metal-binding</keyword>
<dbReference type="InterPro" id="IPR018154">
    <property type="entry name" value="TLV/ENV_coat_polyprotein"/>
</dbReference>
<keyword evidence="17" id="KW-0812">Transmembrane</keyword>
<dbReference type="Pfam" id="PF00552">
    <property type="entry name" value="IN_DBD_C"/>
    <property type="match status" value="1"/>
</dbReference>
<dbReference type="InterPro" id="IPR001037">
    <property type="entry name" value="Integrase_C_retrovir"/>
</dbReference>
<feature type="DNA-binding region" description="Integrase-type" evidence="15">
    <location>
        <begin position="878"/>
        <end position="925"/>
    </location>
</feature>
<dbReference type="Gene3D" id="2.30.30.10">
    <property type="entry name" value="Integrase, C-terminal domain superfamily, retroviral"/>
    <property type="match status" value="1"/>
</dbReference>
<dbReference type="Gene3D" id="1.10.287.210">
    <property type="match status" value="1"/>
</dbReference>
<dbReference type="Gene3D" id="1.10.10.200">
    <property type="match status" value="1"/>
</dbReference>
<feature type="region of interest" description="Disordered" evidence="16">
    <location>
        <begin position="1115"/>
        <end position="1144"/>
    </location>
</feature>
<organism evidence="23 24">
    <name type="scientific">Lonchura striata</name>
    <name type="common">white-rumped munia</name>
    <dbReference type="NCBI Taxonomy" id="40157"/>
    <lineage>
        <taxon>Eukaryota</taxon>
        <taxon>Metazoa</taxon>
        <taxon>Chordata</taxon>
        <taxon>Craniata</taxon>
        <taxon>Vertebrata</taxon>
        <taxon>Euteleostomi</taxon>
        <taxon>Archelosauria</taxon>
        <taxon>Archosauria</taxon>
        <taxon>Dinosauria</taxon>
        <taxon>Saurischia</taxon>
        <taxon>Theropoda</taxon>
        <taxon>Coelurosauria</taxon>
        <taxon>Aves</taxon>
        <taxon>Neognathae</taxon>
        <taxon>Neoaves</taxon>
        <taxon>Telluraves</taxon>
        <taxon>Australaves</taxon>
        <taxon>Passeriformes</taxon>
        <taxon>Passeroidea</taxon>
        <taxon>Estrildidae</taxon>
        <taxon>Estrildinae</taxon>
        <taxon>Lonchura</taxon>
    </lineage>
</organism>
<feature type="transmembrane region" description="Helical" evidence="17">
    <location>
        <begin position="1069"/>
        <end position="1090"/>
    </location>
</feature>
<gene>
    <name evidence="23" type="primary">POL_2</name>
    <name evidence="23" type="ORF">RLOC_00005273</name>
</gene>
<evidence type="ECO:0000256" key="9">
    <source>
        <dbReference type="ARBA" id="ARBA00022833"/>
    </source>
</evidence>
<dbReference type="Proteomes" id="UP000197619">
    <property type="component" value="Unassembled WGS sequence"/>
</dbReference>
<comment type="caution">
    <text evidence="23">The sequence shown here is derived from an EMBL/GenBank/DDBJ whole genome shotgun (WGS) entry which is preliminary data.</text>
</comment>
<keyword evidence="10" id="KW-0229">DNA integration</keyword>
<dbReference type="SUPFAM" id="SSF56672">
    <property type="entry name" value="DNA/RNA polymerases"/>
    <property type="match status" value="1"/>
</dbReference>
<evidence type="ECO:0000256" key="17">
    <source>
        <dbReference type="SAM" id="Phobius"/>
    </source>
</evidence>
<name>A0A218VEC8_9PASE</name>
<dbReference type="InterPro" id="IPR043502">
    <property type="entry name" value="DNA/RNA_pol_sf"/>
</dbReference>
<dbReference type="GO" id="GO:0006508">
    <property type="term" value="P:proteolysis"/>
    <property type="evidence" value="ECO:0007669"/>
    <property type="project" value="InterPro"/>
</dbReference>
<evidence type="ECO:0000256" key="14">
    <source>
        <dbReference type="PROSITE-ProRule" id="PRU00450"/>
    </source>
</evidence>
<feature type="domain" description="Peptidase A2" evidence="18">
    <location>
        <begin position="208"/>
        <end position="242"/>
    </location>
</feature>
<dbReference type="Pfam" id="PF02022">
    <property type="entry name" value="Integrase_Zn"/>
    <property type="match status" value="1"/>
</dbReference>
<keyword evidence="4" id="KW-0540">Nuclease</keyword>
<dbReference type="PROSITE" id="PS00141">
    <property type="entry name" value="ASP_PROTEASE"/>
    <property type="match status" value="1"/>
</dbReference>
<dbReference type="Pfam" id="PF00665">
    <property type="entry name" value="rve"/>
    <property type="match status" value="1"/>
</dbReference>
<dbReference type="SUPFAM" id="SSF53098">
    <property type="entry name" value="Ribonuclease H-like"/>
    <property type="match status" value="2"/>
</dbReference>
<dbReference type="GO" id="GO:0035613">
    <property type="term" value="F:RNA stem-loop binding"/>
    <property type="evidence" value="ECO:0007669"/>
    <property type="project" value="TreeGrafter"/>
</dbReference>
<evidence type="ECO:0000256" key="12">
    <source>
        <dbReference type="ARBA" id="ARBA00023125"/>
    </source>
</evidence>
<feature type="region of interest" description="Disordered" evidence="16">
    <location>
        <begin position="49"/>
        <end position="71"/>
    </location>
</feature>
<dbReference type="PANTHER" id="PTHR41694">
    <property type="entry name" value="ENDOGENOUS RETROVIRUS GROUP K MEMBER POL PROTEIN"/>
    <property type="match status" value="1"/>
</dbReference>
<dbReference type="PROSITE" id="PS50994">
    <property type="entry name" value="INTEGRASE"/>
    <property type="match status" value="1"/>
</dbReference>
<keyword evidence="3" id="KW-0548">Nucleotidyltransferase</keyword>
<evidence type="ECO:0000256" key="7">
    <source>
        <dbReference type="ARBA" id="ARBA00022771"/>
    </source>
</evidence>
<dbReference type="GO" id="GO:0008270">
    <property type="term" value="F:zinc ion binding"/>
    <property type="evidence" value="ECO:0007669"/>
    <property type="project" value="UniProtKB-KW"/>
</dbReference>
<dbReference type="InterPro" id="IPR021109">
    <property type="entry name" value="Peptidase_aspartic_dom_sf"/>
</dbReference>
<feature type="domain" description="Integrase-type" evidence="22">
    <location>
        <begin position="878"/>
        <end position="925"/>
    </location>
</feature>
<dbReference type="Gene3D" id="2.40.70.10">
    <property type="entry name" value="Acid Proteases"/>
    <property type="match status" value="1"/>
</dbReference>
<dbReference type="PROSITE" id="PS50876">
    <property type="entry name" value="ZF_INTEGRASE"/>
    <property type="match status" value="1"/>
</dbReference>
<dbReference type="Pfam" id="PF00078">
    <property type="entry name" value="RVT_1"/>
    <property type="match status" value="1"/>
</dbReference>
<dbReference type="PROSITE" id="PS50878">
    <property type="entry name" value="RT_POL"/>
    <property type="match status" value="1"/>
</dbReference>
<comment type="similarity">
    <text evidence="1">Belongs to the beta type-B retroviral polymerase family. HERV class-II K(HML-2) pol subfamily.</text>
</comment>
<evidence type="ECO:0000256" key="11">
    <source>
        <dbReference type="ARBA" id="ARBA00022918"/>
    </source>
</evidence>
<dbReference type="GO" id="GO:0003964">
    <property type="term" value="F:RNA-directed DNA polymerase activity"/>
    <property type="evidence" value="ECO:0007669"/>
    <property type="project" value="UniProtKB-KW"/>
</dbReference>
<evidence type="ECO:0000256" key="16">
    <source>
        <dbReference type="SAM" id="MobiDB-lite"/>
    </source>
</evidence>
<evidence type="ECO:0000259" key="19">
    <source>
        <dbReference type="PROSITE" id="PS50876"/>
    </source>
</evidence>
<dbReference type="SUPFAM" id="SSF50122">
    <property type="entry name" value="DNA-binding domain of retroviral integrase"/>
    <property type="match status" value="1"/>
</dbReference>
<dbReference type="Gene3D" id="3.30.70.270">
    <property type="match status" value="2"/>
</dbReference>
<keyword evidence="24" id="KW-1185">Reference proteome</keyword>
<proteinExistence type="inferred from homology"/>
<keyword evidence="17" id="KW-0472">Membrane</keyword>
<keyword evidence="7 14" id="KW-0863">Zinc-finger</keyword>
<evidence type="ECO:0000256" key="10">
    <source>
        <dbReference type="ARBA" id="ARBA00022908"/>
    </source>
</evidence>
<accession>A0A218VEC8</accession>
<dbReference type="GO" id="GO:0004190">
    <property type="term" value="F:aspartic-type endopeptidase activity"/>
    <property type="evidence" value="ECO:0007669"/>
    <property type="project" value="InterPro"/>
</dbReference>
<dbReference type="Gene3D" id="3.30.420.10">
    <property type="entry name" value="Ribonuclease H-like superfamily/Ribonuclease H"/>
    <property type="match status" value="2"/>
</dbReference>
<dbReference type="PROSITE" id="PS51027">
    <property type="entry name" value="INTEGRASE_DBD"/>
    <property type="match status" value="1"/>
</dbReference>
<dbReference type="InterPro" id="IPR017856">
    <property type="entry name" value="Integrase-like_N"/>
</dbReference>
<dbReference type="InterPro" id="IPR012337">
    <property type="entry name" value="RNaseH-like_sf"/>
</dbReference>
<evidence type="ECO:0000259" key="18">
    <source>
        <dbReference type="PROSITE" id="PS50175"/>
    </source>
</evidence>
<feature type="domain" description="Integrase catalytic" evidence="21">
    <location>
        <begin position="698"/>
        <end position="869"/>
    </location>
</feature>
<sequence>MEAQVPDERLREGMLATVAKQNANEPCRQAILSLPLEPEPTLQAMLQTKKLDHERSPSLRSDKSEDMTKHRTNEPAYMREDVEFISTAWLGRDPTQPKPILNTNSNFSPYRLALTNALHLRDDYWHFVTVNADDPGTWRNIRSKYIVLGDTKYTPLDITIAPCVTSKDPDQGQIIAQAIPISGPPVHPEDLWRKSAKQDYQGQEFKHINGLLDTGADVTVIPERDWPSRWELQNVAGKISGVFRAATIEERPTQKLNWLTDTPVWMEQWPLNKQKLKALRELVEEQLAKGNIQETTSPWNSPIFVLKKPGKDEWRLLHDLRSINAVIEDMGSPQPGMPSLAMLPQNWNLAIIDIKNCFFQIPLHPDDAPRFAFSVPSINREAPMKRYHWRVLPQGMKNSPTTTGVIIHHYMDDILICAPNDDLLTHALELTTSALVAAGFELRKDKIQRMPPWRYLGLEITKRTIVPQKLAIKNTIRNLADVQQLWGDEPSSPRELTPEAKAALERVQEAMSARQAHRSKRLTKPQELVAELIRKARMRIRELAEHLLRENESLQFALDSYTGEISVLRPAHKIFDSDVQFELKITRIQSRKPLKALTVFTDASGGSHKSVLAELAAVVRAFERFSEPFNLVTDSAYVAGVVSRAQDAILQGVSNEALSELLSKLGNRRADALAAAPVQLALLPEKFQQAKISHQFHHQNAPGLVREFHLTRDQAKAIVATCPSCKSLPLPSKYVYVSVDTFSGAVFASAHTGERAKDVQKHLVQAFSMLGVPKLIKTDNAPGYTSREFAGFLQQWGIEHKTGIAYSPSGQAVVERTHQNIKRMLKQQLSASKHESPQVQLSRALFTLNFLNCSFECLNPPIVRHFGASEQSKVRERPPVLVKDPETWRQEGPYDLVTWGRGYACVSTPSGLRWVPSKTVPTTPGPPSMFPPIYLILLGLSIAPRLLHAWVIPQPPANAFNELAGLECWVVKQANLTSAALSNLLTDEETTRQATLQNRAAIDFLLLLHNHRCEEFAGLCCMNLSSKAEDVRTSISRMQEMIHHIQKESAGWLDSLFEGWGLTGWIRSLLQTGIVLLLGLIAFAVGFGVIKRLLLKALSNNININHATVADPGELQPLNISEQPKEDPNDVWFDEDAKDSVSPV</sequence>
<dbReference type="PANTHER" id="PTHR41694:SF4">
    <property type="entry name" value="ENDOGENOUS RETROVIRUS GROUP K MEMBER 10 POL PROTEIN-RELATED"/>
    <property type="match status" value="1"/>
</dbReference>
<dbReference type="Gene3D" id="1.10.1200.30">
    <property type="match status" value="1"/>
</dbReference>
<dbReference type="GO" id="GO:0004519">
    <property type="term" value="F:endonuclease activity"/>
    <property type="evidence" value="ECO:0007669"/>
    <property type="project" value="UniProtKB-KW"/>
</dbReference>
<dbReference type="InterPro" id="IPR001969">
    <property type="entry name" value="Aspartic_peptidase_AS"/>
</dbReference>
<evidence type="ECO:0000256" key="5">
    <source>
        <dbReference type="ARBA" id="ARBA00022723"/>
    </source>
</evidence>
<evidence type="ECO:0000313" key="24">
    <source>
        <dbReference type="Proteomes" id="UP000197619"/>
    </source>
</evidence>
<dbReference type="InterPro" id="IPR003308">
    <property type="entry name" value="Integrase_Zn-bd_dom_N"/>
</dbReference>
<evidence type="ECO:0000256" key="13">
    <source>
        <dbReference type="ARBA" id="ARBA00023268"/>
    </source>
</evidence>
<evidence type="ECO:0000259" key="22">
    <source>
        <dbReference type="PROSITE" id="PS51027"/>
    </source>
</evidence>
<dbReference type="Gene3D" id="3.10.10.10">
    <property type="entry name" value="HIV Type 1 Reverse Transcriptase, subunit A, domain 1"/>
    <property type="match status" value="1"/>
</dbReference>
<feature type="domain" description="Integrase-type" evidence="19">
    <location>
        <begin position="685"/>
        <end position="726"/>
    </location>
</feature>
<keyword evidence="2" id="KW-0808">Transferase</keyword>
<dbReference type="InterPro" id="IPR036397">
    <property type="entry name" value="RNaseH_sf"/>
</dbReference>
<dbReference type="SUPFAM" id="SSF50630">
    <property type="entry name" value="Acid proteases"/>
    <property type="match status" value="1"/>
</dbReference>
<keyword evidence="9" id="KW-0862">Zinc</keyword>
<dbReference type="GO" id="GO:0003677">
    <property type="term" value="F:DNA binding"/>
    <property type="evidence" value="ECO:0007669"/>
    <property type="project" value="UniProtKB-KW"/>
</dbReference>
<keyword evidence="12" id="KW-0238">DNA-binding</keyword>
<keyword evidence="6" id="KW-0255">Endonuclease</keyword>
<evidence type="ECO:0000259" key="21">
    <source>
        <dbReference type="PROSITE" id="PS50994"/>
    </source>
</evidence>
<dbReference type="SUPFAM" id="SSF58069">
    <property type="entry name" value="Virus ectodomain"/>
    <property type="match status" value="1"/>
</dbReference>
<dbReference type="InterPro" id="IPR000477">
    <property type="entry name" value="RT_dom"/>
</dbReference>
<dbReference type="InterPro" id="IPR036862">
    <property type="entry name" value="Integrase_C_dom_sf_retrovir"/>
</dbReference>
<evidence type="ECO:0000256" key="2">
    <source>
        <dbReference type="ARBA" id="ARBA00022679"/>
    </source>
</evidence>
<feature type="domain" description="Reverse transcriptase" evidence="20">
    <location>
        <begin position="287"/>
        <end position="460"/>
    </location>
</feature>
<keyword evidence="8" id="KW-0378">Hydrolase</keyword>
<evidence type="ECO:0000256" key="6">
    <source>
        <dbReference type="ARBA" id="ARBA00022759"/>
    </source>
</evidence>
<dbReference type="InterPro" id="IPR001995">
    <property type="entry name" value="Peptidase_A2_cat"/>
</dbReference>
<reference evidence="23 24" key="1">
    <citation type="submission" date="2017-05" db="EMBL/GenBank/DDBJ databases">
        <title>Genome of assembly of the Bengalese finch, Lonchura striata domestica.</title>
        <authorList>
            <person name="Colquitt B.M."/>
            <person name="Brainard M.S."/>
        </authorList>
    </citation>
    <scope>NUCLEOTIDE SEQUENCE [LARGE SCALE GENOMIC DNA]</scope>
    <source>
        <strain evidence="23">White83orange57</strain>
    </source>
</reference>
<evidence type="ECO:0000256" key="3">
    <source>
        <dbReference type="ARBA" id="ARBA00022695"/>
    </source>
</evidence>
<dbReference type="Pfam" id="PF00077">
    <property type="entry name" value="RVP"/>
    <property type="match status" value="1"/>
</dbReference>
<evidence type="ECO:0000256" key="4">
    <source>
        <dbReference type="ARBA" id="ARBA00022722"/>
    </source>
</evidence>
<dbReference type="InterPro" id="IPR018061">
    <property type="entry name" value="Retropepsins"/>
</dbReference>